<keyword evidence="2" id="KW-1185">Reference proteome</keyword>
<dbReference type="Pfam" id="PF11197">
    <property type="entry name" value="DUF2835"/>
    <property type="match status" value="1"/>
</dbReference>
<reference evidence="1 2" key="1">
    <citation type="submission" date="2020-08" db="EMBL/GenBank/DDBJ databases">
        <title>Genomic Encyclopedia of Type Strains, Phase III (KMG-III): the genomes of soil and plant-associated and newly described type strains.</title>
        <authorList>
            <person name="Whitman W."/>
        </authorList>
    </citation>
    <scope>NUCLEOTIDE SEQUENCE [LARGE SCALE GENOMIC DNA]</scope>
    <source>
        <strain evidence="1 2">CECT 8571</strain>
    </source>
</reference>
<dbReference type="RefSeq" id="WP_343048969.1">
    <property type="nucleotide sequence ID" value="NZ_JACHXZ010000002.1"/>
</dbReference>
<dbReference type="EMBL" id="JACHXZ010000002">
    <property type="protein sequence ID" value="MBB3168541.1"/>
    <property type="molecule type" value="Genomic_DNA"/>
</dbReference>
<evidence type="ECO:0008006" key="3">
    <source>
        <dbReference type="Google" id="ProtNLM"/>
    </source>
</evidence>
<evidence type="ECO:0000313" key="2">
    <source>
        <dbReference type="Proteomes" id="UP000559987"/>
    </source>
</evidence>
<dbReference type="Proteomes" id="UP000559987">
    <property type="component" value="Unassembled WGS sequence"/>
</dbReference>
<proteinExistence type="predicted"/>
<dbReference type="InterPro" id="IPR021363">
    <property type="entry name" value="DUF2835"/>
</dbReference>
<organism evidence="1 2">
    <name type="scientific">Simiduia aestuariiviva</name>
    <dbReference type="NCBI Taxonomy" id="1510459"/>
    <lineage>
        <taxon>Bacteria</taxon>
        <taxon>Pseudomonadati</taxon>
        <taxon>Pseudomonadota</taxon>
        <taxon>Gammaproteobacteria</taxon>
        <taxon>Cellvibrionales</taxon>
        <taxon>Cellvibrionaceae</taxon>
        <taxon>Simiduia</taxon>
    </lineage>
</organism>
<evidence type="ECO:0000313" key="1">
    <source>
        <dbReference type="EMBL" id="MBB3168541.1"/>
    </source>
</evidence>
<accession>A0A839UP95</accession>
<dbReference type="AlphaFoldDB" id="A0A839UP95"/>
<name>A0A839UP95_9GAMM</name>
<sequence>MFVRLAISQEELLRLYRGSARTVSALAEDGRRIRFPADALRRLVTDKGVYGQFVIEFDDQHKLVSIQPSSKG</sequence>
<gene>
    <name evidence="1" type="ORF">FHS30_001725</name>
</gene>
<comment type="caution">
    <text evidence="1">The sequence shown here is derived from an EMBL/GenBank/DDBJ whole genome shotgun (WGS) entry which is preliminary data.</text>
</comment>
<protein>
    <recommendedName>
        <fullName evidence="3">DUF2835 family protein</fullName>
    </recommendedName>
</protein>